<accession>A0A158EXH8</accession>
<dbReference type="GO" id="GO:0016491">
    <property type="term" value="F:oxidoreductase activity"/>
    <property type="evidence" value="ECO:0007669"/>
    <property type="project" value="InterPro"/>
</dbReference>
<evidence type="ECO:0000259" key="1">
    <source>
        <dbReference type="SMART" id="SM00829"/>
    </source>
</evidence>
<keyword evidence="3" id="KW-1185">Reference proteome</keyword>
<dbReference type="GO" id="GO:0008270">
    <property type="term" value="F:zinc ion binding"/>
    <property type="evidence" value="ECO:0007669"/>
    <property type="project" value="InterPro"/>
</dbReference>
<feature type="domain" description="Enoyl reductase (ER)" evidence="1">
    <location>
        <begin position="10"/>
        <end position="322"/>
    </location>
</feature>
<dbReference type="PROSITE" id="PS01162">
    <property type="entry name" value="QOR_ZETA_CRYSTAL"/>
    <property type="match status" value="1"/>
</dbReference>
<evidence type="ECO:0000313" key="2">
    <source>
        <dbReference type="EMBL" id="SAL12238.1"/>
    </source>
</evidence>
<dbReference type="Gene3D" id="3.90.180.10">
    <property type="entry name" value="Medium-chain alcohol dehydrogenases, catalytic domain"/>
    <property type="match status" value="1"/>
</dbReference>
<dbReference type="AlphaFoldDB" id="A0A158EXH8"/>
<name>A0A158EXH8_9BURK</name>
<dbReference type="InterPro" id="IPR011032">
    <property type="entry name" value="GroES-like_sf"/>
</dbReference>
<dbReference type="InterPro" id="IPR036291">
    <property type="entry name" value="NAD(P)-bd_dom_sf"/>
</dbReference>
<gene>
    <name evidence="2" type="ORF">AWB68_00089</name>
</gene>
<dbReference type="RefSeq" id="WP_087642390.1">
    <property type="nucleotide sequence ID" value="NZ_FCON02000001.1"/>
</dbReference>
<dbReference type="InterPro" id="IPR051397">
    <property type="entry name" value="Zn-ADH-like_protein"/>
</dbReference>
<dbReference type="CDD" id="cd08241">
    <property type="entry name" value="QOR1"/>
    <property type="match status" value="1"/>
</dbReference>
<proteinExistence type="predicted"/>
<dbReference type="SUPFAM" id="SSF51735">
    <property type="entry name" value="NAD(P)-binding Rossmann-fold domains"/>
    <property type="match status" value="1"/>
</dbReference>
<reference evidence="2" key="1">
    <citation type="submission" date="2016-01" db="EMBL/GenBank/DDBJ databases">
        <authorList>
            <person name="Peeters C."/>
        </authorList>
    </citation>
    <scope>NUCLEOTIDE SEQUENCE [LARGE SCALE GENOMIC DNA]</scope>
    <source>
        <strain evidence="2">LMG 22940</strain>
    </source>
</reference>
<protein>
    <submittedName>
        <fullName evidence="2">Alcohol dehydrogenase</fullName>
    </submittedName>
</protein>
<sequence>MRAVRCLQYGPPETLSIETLPDPHPGAGEVVIDVKAASVNFPDVLIIQNKYQFKPPLPFTPGAELAGIVREVGAGVTQLKPGMRVAAYTAHGAFAEQAVASASSCVPLPDYVDLADAAAFTLAYGTSYHALADRAALKAGETLLVLGAAGGVGLAAVQIGRALGARVIAAASSAEKLALCVEHGADATIDYSREDLRERLKALTGGHGPDVIFDPVGGEYAEPAFRSIAWRGRYLVVGFANGEIPKLPFNLALLKGASIVGVFWGEHMKREAELGSAGFQRMIDWIREGKLRPHVSKRYTLDETPQALDDMAHRRVTGKIVIVP</sequence>
<dbReference type="OrthoDB" id="4190732at2"/>
<organism evidence="2 3">
    <name type="scientific">Caballeronia choica</name>
    <dbReference type="NCBI Taxonomy" id="326476"/>
    <lineage>
        <taxon>Bacteria</taxon>
        <taxon>Pseudomonadati</taxon>
        <taxon>Pseudomonadota</taxon>
        <taxon>Betaproteobacteria</taxon>
        <taxon>Burkholderiales</taxon>
        <taxon>Burkholderiaceae</taxon>
        <taxon>Caballeronia</taxon>
    </lineage>
</organism>
<dbReference type="InterPro" id="IPR013149">
    <property type="entry name" value="ADH-like_C"/>
</dbReference>
<dbReference type="Proteomes" id="UP000054770">
    <property type="component" value="Unassembled WGS sequence"/>
</dbReference>
<dbReference type="Pfam" id="PF00107">
    <property type="entry name" value="ADH_zinc_N"/>
    <property type="match status" value="1"/>
</dbReference>
<dbReference type="EMBL" id="FCON02000001">
    <property type="protein sequence ID" value="SAL12238.1"/>
    <property type="molecule type" value="Genomic_DNA"/>
</dbReference>
<dbReference type="InterPro" id="IPR020843">
    <property type="entry name" value="ER"/>
</dbReference>
<dbReference type="Pfam" id="PF08240">
    <property type="entry name" value="ADH_N"/>
    <property type="match status" value="1"/>
</dbReference>
<dbReference type="InterPro" id="IPR013154">
    <property type="entry name" value="ADH-like_N"/>
</dbReference>
<dbReference type="SMART" id="SM00829">
    <property type="entry name" value="PKS_ER"/>
    <property type="match status" value="1"/>
</dbReference>
<dbReference type="PANTHER" id="PTHR43677">
    <property type="entry name" value="SHORT-CHAIN DEHYDROGENASE/REDUCTASE"/>
    <property type="match status" value="1"/>
</dbReference>
<comment type="caution">
    <text evidence="2">The sequence shown here is derived from an EMBL/GenBank/DDBJ whole genome shotgun (WGS) entry which is preliminary data.</text>
</comment>
<dbReference type="InterPro" id="IPR002364">
    <property type="entry name" value="Quin_OxRdtase/zeta-crystal_CS"/>
</dbReference>
<dbReference type="Gene3D" id="3.40.50.720">
    <property type="entry name" value="NAD(P)-binding Rossmann-like Domain"/>
    <property type="match status" value="1"/>
</dbReference>
<dbReference type="PANTHER" id="PTHR43677:SF4">
    <property type="entry name" value="QUINONE OXIDOREDUCTASE-LIKE PROTEIN 2"/>
    <property type="match status" value="1"/>
</dbReference>
<evidence type="ECO:0000313" key="3">
    <source>
        <dbReference type="Proteomes" id="UP000054770"/>
    </source>
</evidence>
<dbReference type="SUPFAM" id="SSF50129">
    <property type="entry name" value="GroES-like"/>
    <property type="match status" value="1"/>
</dbReference>